<evidence type="ECO:0000313" key="2">
    <source>
        <dbReference type="Proteomes" id="UP000603227"/>
    </source>
</evidence>
<dbReference type="EMBL" id="BNAT01000026">
    <property type="protein sequence ID" value="GHE42872.1"/>
    <property type="molecule type" value="Genomic_DNA"/>
</dbReference>
<name>A0A919DGR0_9ACTN</name>
<protein>
    <submittedName>
        <fullName evidence="1">Uncharacterized protein</fullName>
    </submittedName>
</protein>
<dbReference type="AlphaFoldDB" id="A0A919DGR0"/>
<proteinExistence type="predicted"/>
<accession>A0A919DGR0</accession>
<reference evidence="1" key="2">
    <citation type="submission" date="2020-09" db="EMBL/GenBank/DDBJ databases">
        <authorList>
            <person name="Sun Q."/>
            <person name="Zhou Y."/>
        </authorList>
    </citation>
    <scope>NUCLEOTIDE SEQUENCE</scope>
    <source>
        <strain evidence="1">CGMCC 4.7403</strain>
    </source>
</reference>
<organism evidence="1 2">
    <name type="scientific">Streptomyces capitiformicae</name>
    <dbReference type="NCBI Taxonomy" id="2014920"/>
    <lineage>
        <taxon>Bacteria</taxon>
        <taxon>Bacillati</taxon>
        <taxon>Actinomycetota</taxon>
        <taxon>Actinomycetes</taxon>
        <taxon>Kitasatosporales</taxon>
        <taxon>Streptomycetaceae</taxon>
        <taxon>Streptomyces</taxon>
    </lineage>
</organism>
<dbReference type="Proteomes" id="UP000603227">
    <property type="component" value="Unassembled WGS sequence"/>
</dbReference>
<keyword evidence="2" id="KW-1185">Reference proteome</keyword>
<gene>
    <name evidence="1" type="ORF">GCM10017771_62620</name>
</gene>
<reference evidence="1" key="1">
    <citation type="journal article" date="2014" name="Int. J. Syst. Evol. Microbiol.">
        <title>Complete genome sequence of Corynebacterium casei LMG S-19264T (=DSM 44701T), isolated from a smear-ripened cheese.</title>
        <authorList>
            <consortium name="US DOE Joint Genome Institute (JGI-PGF)"/>
            <person name="Walter F."/>
            <person name="Albersmeier A."/>
            <person name="Kalinowski J."/>
            <person name="Ruckert C."/>
        </authorList>
    </citation>
    <scope>NUCLEOTIDE SEQUENCE</scope>
    <source>
        <strain evidence="1">CGMCC 4.7403</strain>
    </source>
</reference>
<comment type="caution">
    <text evidence="1">The sequence shown here is derived from an EMBL/GenBank/DDBJ whole genome shotgun (WGS) entry which is preliminary data.</text>
</comment>
<evidence type="ECO:0000313" key="1">
    <source>
        <dbReference type="EMBL" id="GHE42872.1"/>
    </source>
</evidence>
<sequence length="56" mass="5552">MGRVVGFVSGTVFTVLPSGLFRTGVGWGRAAYGRGIACVMLAGGGFGAGDGGRDDD</sequence>